<keyword evidence="3" id="KW-0408">Iron</keyword>
<dbReference type="AlphaFoldDB" id="A0A1W6L4H4"/>
<dbReference type="InterPro" id="IPR042283">
    <property type="entry name" value="GpdQ_catalytic"/>
</dbReference>
<dbReference type="Gene3D" id="3.30.750.180">
    <property type="entry name" value="GpdQ, beta-strand dimerisation domain"/>
    <property type="match status" value="1"/>
</dbReference>
<gene>
    <name evidence="5" type="ORF">A4W93_03630</name>
</gene>
<protein>
    <submittedName>
        <fullName evidence="5">Phosphodiesterase</fullName>
    </submittedName>
</protein>
<evidence type="ECO:0000256" key="1">
    <source>
        <dbReference type="ARBA" id="ARBA00022723"/>
    </source>
</evidence>
<dbReference type="InterPro" id="IPR004843">
    <property type="entry name" value="Calcineurin-like_PHP"/>
</dbReference>
<dbReference type="InterPro" id="IPR029052">
    <property type="entry name" value="Metallo-depent_PP-like"/>
</dbReference>
<keyword evidence="2" id="KW-0378">Hydrolase</keyword>
<reference evidence="5 6" key="1">
    <citation type="submission" date="2016-04" db="EMBL/GenBank/DDBJ databases">
        <title>Complete genome sequence of natural rubber-degrading, novel Gram-negative bacterium, Rhizobacter gummiphilus strain NS21.</title>
        <authorList>
            <person name="Tabata M."/>
            <person name="Kasai D."/>
            <person name="Fukuda M."/>
        </authorList>
    </citation>
    <scope>NUCLEOTIDE SEQUENCE [LARGE SCALE GENOMIC DNA]</scope>
    <source>
        <strain evidence="5 6">NS21</strain>
    </source>
</reference>
<evidence type="ECO:0000256" key="2">
    <source>
        <dbReference type="ARBA" id="ARBA00022801"/>
    </source>
</evidence>
<evidence type="ECO:0000313" key="6">
    <source>
        <dbReference type="Proteomes" id="UP000193427"/>
    </source>
</evidence>
<dbReference type="CDD" id="cd07402">
    <property type="entry name" value="MPP_GpdQ"/>
    <property type="match status" value="1"/>
</dbReference>
<evidence type="ECO:0000256" key="4">
    <source>
        <dbReference type="ARBA" id="ARBA00025742"/>
    </source>
</evidence>
<proteinExistence type="inferred from homology"/>
<dbReference type="EMBL" id="CP015118">
    <property type="protein sequence ID" value="ARN19078.1"/>
    <property type="molecule type" value="Genomic_DNA"/>
</dbReference>
<dbReference type="OrthoDB" id="9784378at2"/>
<sequence length="259" mass="27957">MLIAQVTDTHIVAPGRLANGRVDTAAMLRACVDSVRALSVAPDLLVLTGDLVDAGGADEYAHLKSLLAPLSLPTLVIAGNHDSRDGLRAAFPGLPSSGFVHYVRDEGPLRFIALDTLVPGEARGELCTARLDWLEAALAAEPSRPTVVLMHHPPFVTGIRFMDDMGLTGRDDFAAIVARHPQVQLILCGHLHRPIHTLVGGRRALTCPSPAHQIPLDLREQPFEGFDFEPPGFMVHRWTGDGFVTHQQPVGNFAGPFPF</sequence>
<organism evidence="5 6">
    <name type="scientific">Piscinibacter gummiphilus</name>
    <dbReference type="NCBI Taxonomy" id="946333"/>
    <lineage>
        <taxon>Bacteria</taxon>
        <taxon>Pseudomonadati</taxon>
        <taxon>Pseudomonadota</taxon>
        <taxon>Betaproteobacteria</taxon>
        <taxon>Burkholderiales</taxon>
        <taxon>Sphaerotilaceae</taxon>
        <taxon>Piscinibacter</taxon>
    </lineage>
</organism>
<dbReference type="RefSeq" id="WP_085749318.1">
    <property type="nucleotide sequence ID" value="NZ_BSPR01000002.1"/>
</dbReference>
<keyword evidence="6" id="KW-1185">Reference proteome</keyword>
<dbReference type="PANTHER" id="PTHR42988">
    <property type="entry name" value="PHOSPHOHYDROLASE"/>
    <property type="match status" value="1"/>
</dbReference>
<evidence type="ECO:0000313" key="5">
    <source>
        <dbReference type="EMBL" id="ARN19078.1"/>
    </source>
</evidence>
<dbReference type="PANTHER" id="PTHR42988:SF2">
    <property type="entry name" value="CYCLIC NUCLEOTIDE PHOSPHODIESTERASE CBUA0032-RELATED"/>
    <property type="match status" value="1"/>
</dbReference>
<keyword evidence="1" id="KW-0479">Metal-binding</keyword>
<evidence type="ECO:0000256" key="3">
    <source>
        <dbReference type="ARBA" id="ARBA00023004"/>
    </source>
</evidence>
<dbReference type="STRING" id="946333.A4W93_03630"/>
<dbReference type="Gene3D" id="3.60.21.40">
    <property type="entry name" value="GpdQ, catalytic alpha/beta sandwich domain"/>
    <property type="match status" value="1"/>
</dbReference>
<name>A0A1W6L4H4_9BURK</name>
<accession>A0A1W6L4H4</accession>
<dbReference type="GO" id="GO:0004112">
    <property type="term" value="F:cyclic-nucleotide phosphodiesterase activity"/>
    <property type="evidence" value="ECO:0007669"/>
    <property type="project" value="InterPro"/>
</dbReference>
<dbReference type="SUPFAM" id="SSF56300">
    <property type="entry name" value="Metallo-dependent phosphatases"/>
    <property type="match status" value="1"/>
</dbReference>
<dbReference type="InterPro" id="IPR026575">
    <property type="entry name" value="GpdQ/CpdA-like"/>
</dbReference>
<dbReference type="InterPro" id="IPR042281">
    <property type="entry name" value="GpdQ_beta-strand"/>
</dbReference>
<dbReference type="Pfam" id="PF00149">
    <property type="entry name" value="Metallophos"/>
    <property type="match status" value="1"/>
</dbReference>
<dbReference type="KEGG" id="rgu:A4W93_03630"/>
<dbReference type="InterPro" id="IPR050884">
    <property type="entry name" value="CNP_phosphodiesterase-III"/>
</dbReference>
<comment type="similarity">
    <text evidence="4">Belongs to the cyclic nucleotide phosphodiesterase class-III family.</text>
</comment>
<dbReference type="GO" id="GO:0046872">
    <property type="term" value="F:metal ion binding"/>
    <property type="evidence" value="ECO:0007669"/>
    <property type="project" value="UniProtKB-KW"/>
</dbReference>
<dbReference type="Proteomes" id="UP000193427">
    <property type="component" value="Chromosome"/>
</dbReference>